<evidence type="ECO:0000313" key="2">
    <source>
        <dbReference type="EMBL" id="MCI84239.1"/>
    </source>
</evidence>
<keyword evidence="3" id="KW-1185">Reference proteome</keyword>
<proteinExistence type="predicted"/>
<name>A0A392VAF8_9FABA</name>
<protein>
    <submittedName>
        <fullName evidence="2">Uncharacterized protein</fullName>
    </submittedName>
</protein>
<dbReference type="EMBL" id="LXQA011086024">
    <property type="protein sequence ID" value="MCI84239.1"/>
    <property type="molecule type" value="Genomic_DNA"/>
</dbReference>
<reference evidence="2 3" key="1">
    <citation type="journal article" date="2018" name="Front. Plant Sci.">
        <title>Red Clover (Trifolium pratense) and Zigzag Clover (T. medium) - A Picture of Genomic Similarities and Differences.</title>
        <authorList>
            <person name="Dluhosova J."/>
            <person name="Istvanek J."/>
            <person name="Nedelnik J."/>
            <person name="Repkova J."/>
        </authorList>
    </citation>
    <scope>NUCLEOTIDE SEQUENCE [LARGE SCALE GENOMIC DNA]</scope>
    <source>
        <strain evidence="3">cv. 10/8</strain>
        <tissue evidence="2">Leaf</tissue>
    </source>
</reference>
<comment type="caution">
    <text evidence="2">The sequence shown here is derived from an EMBL/GenBank/DDBJ whole genome shotgun (WGS) entry which is preliminary data.</text>
</comment>
<feature type="region of interest" description="Disordered" evidence="1">
    <location>
        <begin position="1"/>
        <end position="30"/>
    </location>
</feature>
<feature type="non-terminal residue" evidence="2">
    <location>
        <position position="1"/>
    </location>
</feature>
<evidence type="ECO:0000256" key="1">
    <source>
        <dbReference type="SAM" id="MobiDB-lite"/>
    </source>
</evidence>
<sequence length="59" mass="6271">TIKNPKQNNAVLSSSLGERKRKKASRSLKVPGFSERKSATLAGMLAGRACSLLESKVAV</sequence>
<dbReference type="Proteomes" id="UP000265520">
    <property type="component" value="Unassembled WGS sequence"/>
</dbReference>
<organism evidence="2 3">
    <name type="scientific">Trifolium medium</name>
    <dbReference type="NCBI Taxonomy" id="97028"/>
    <lineage>
        <taxon>Eukaryota</taxon>
        <taxon>Viridiplantae</taxon>
        <taxon>Streptophyta</taxon>
        <taxon>Embryophyta</taxon>
        <taxon>Tracheophyta</taxon>
        <taxon>Spermatophyta</taxon>
        <taxon>Magnoliopsida</taxon>
        <taxon>eudicotyledons</taxon>
        <taxon>Gunneridae</taxon>
        <taxon>Pentapetalae</taxon>
        <taxon>rosids</taxon>
        <taxon>fabids</taxon>
        <taxon>Fabales</taxon>
        <taxon>Fabaceae</taxon>
        <taxon>Papilionoideae</taxon>
        <taxon>50 kb inversion clade</taxon>
        <taxon>NPAAA clade</taxon>
        <taxon>Hologalegina</taxon>
        <taxon>IRL clade</taxon>
        <taxon>Trifolieae</taxon>
        <taxon>Trifolium</taxon>
    </lineage>
</organism>
<accession>A0A392VAF8</accession>
<dbReference type="AlphaFoldDB" id="A0A392VAF8"/>
<feature type="compositionally biased region" description="Polar residues" evidence="1">
    <location>
        <begin position="1"/>
        <end position="16"/>
    </location>
</feature>
<evidence type="ECO:0000313" key="3">
    <source>
        <dbReference type="Proteomes" id="UP000265520"/>
    </source>
</evidence>